<protein>
    <submittedName>
        <fullName evidence="3">DUF559 domain-containing protein</fullName>
    </submittedName>
</protein>
<dbReference type="EMBL" id="JACLAX010000004">
    <property type="protein sequence ID" value="MBC2668683.1"/>
    <property type="molecule type" value="Genomic_DNA"/>
</dbReference>
<dbReference type="InterPro" id="IPR011335">
    <property type="entry name" value="Restrct_endonuc-II-like"/>
</dbReference>
<dbReference type="InterPro" id="IPR047216">
    <property type="entry name" value="Endonuclease_DUF559_bact"/>
</dbReference>
<proteinExistence type="predicted"/>
<accession>A0A7X1KPP7</accession>
<evidence type="ECO:0000259" key="2">
    <source>
        <dbReference type="Pfam" id="PF04480"/>
    </source>
</evidence>
<dbReference type="CDD" id="cd01038">
    <property type="entry name" value="Endonuclease_DUF559"/>
    <property type="match status" value="1"/>
</dbReference>
<dbReference type="SUPFAM" id="SSF52980">
    <property type="entry name" value="Restriction endonuclease-like"/>
    <property type="match status" value="1"/>
</dbReference>
<dbReference type="Proteomes" id="UP000551327">
    <property type="component" value="Unassembled WGS sequence"/>
</dbReference>
<gene>
    <name evidence="3" type="ORF">H7F53_05980</name>
</gene>
<dbReference type="InterPro" id="IPR007569">
    <property type="entry name" value="DUF559"/>
</dbReference>
<dbReference type="Pfam" id="PF04480">
    <property type="entry name" value="DUF559"/>
    <property type="match status" value="1"/>
</dbReference>
<dbReference type="PANTHER" id="PTHR38590">
    <property type="entry name" value="BLL0828 PROTEIN"/>
    <property type="match status" value="1"/>
</dbReference>
<dbReference type="AlphaFoldDB" id="A0A7X1KPP7"/>
<evidence type="ECO:0000313" key="4">
    <source>
        <dbReference type="Proteomes" id="UP000551327"/>
    </source>
</evidence>
<feature type="domain" description="DUF559" evidence="2">
    <location>
        <begin position="11"/>
        <end position="112"/>
    </location>
</feature>
<organism evidence="3 4">
    <name type="scientific">Novosphingobium piscinae</name>
    <dbReference type="NCBI Taxonomy" id="1507448"/>
    <lineage>
        <taxon>Bacteria</taxon>
        <taxon>Pseudomonadati</taxon>
        <taxon>Pseudomonadota</taxon>
        <taxon>Alphaproteobacteria</taxon>
        <taxon>Sphingomonadales</taxon>
        <taxon>Sphingomonadaceae</taxon>
        <taxon>Novosphingobium</taxon>
    </lineage>
</organism>
<feature type="region of interest" description="Disordered" evidence="1">
    <location>
        <begin position="118"/>
        <end position="139"/>
    </location>
</feature>
<dbReference type="Gene3D" id="3.40.960.10">
    <property type="entry name" value="VSR Endonuclease"/>
    <property type="match status" value="1"/>
</dbReference>
<evidence type="ECO:0000313" key="3">
    <source>
        <dbReference type="EMBL" id="MBC2668683.1"/>
    </source>
</evidence>
<sequence length="139" mass="15379">MENHTPRALGAARKLRRQMSLPEGLLWQQLRQRPCGLKFRSQHPVGDFVVDFYCASHRLVIEIDGKVHDMGGNPARDRERDQWLEGKGLTLVRVPAPDVLRDPARVAESLVALCHDMPPPSALRAATSPRGGDSLGVVS</sequence>
<dbReference type="RefSeq" id="WP_185678559.1">
    <property type="nucleotide sequence ID" value="NZ_JACLAX010000004.1"/>
</dbReference>
<keyword evidence="4" id="KW-1185">Reference proteome</keyword>
<evidence type="ECO:0000256" key="1">
    <source>
        <dbReference type="SAM" id="MobiDB-lite"/>
    </source>
</evidence>
<name>A0A7X1KPP7_9SPHN</name>
<dbReference type="PANTHER" id="PTHR38590:SF1">
    <property type="entry name" value="BLL0828 PROTEIN"/>
    <property type="match status" value="1"/>
</dbReference>
<reference evidence="3 4" key="1">
    <citation type="submission" date="2020-08" db="EMBL/GenBank/DDBJ databases">
        <title>The genome sequence of type strain Novosphingobium piscinae KCTC 42194.</title>
        <authorList>
            <person name="Liu Y."/>
        </authorList>
    </citation>
    <scope>NUCLEOTIDE SEQUENCE [LARGE SCALE GENOMIC DNA]</scope>
    <source>
        <strain evidence="3 4">KCTC 42194</strain>
    </source>
</reference>
<comment type="caution">
    <text evidence="3">The sequence shown here is derived from an EMBL/GenBank/DDBJ whole genome shotgun (WGS) entry which is preliminary data.</text>
</comment>